<dbReference type="InterPro" id="IPR001304">
    <property type="entry name" value="C-type_lectin-like"/>
</dbReference>
<dbReference type="InterPro" id="IPR050111">
    <property type="entry name" value="C-type_lectin/snaclec_domain"/>
</dbReference>
<dbReference type="Pfam" id="PF00059">
    <property type="entry name" value="Lectin_C"/>
    <property type="match status" value="1"/>
</dbReference>
<dbReference type="SMART" id="SM00034">
    <property type="entry name" value="CLECT"/>
    <property type="match status" value="1"/>
</dbReference>
<dbReference type="PANTHER" id="PTHR22803">
    <property type="entry name" value="MANNOSE, PHOSPHOLIPASE, LECTIN RECEPTOR RELATED"/>
    <property type="match status" value="1"/>
</dbReference>
<organism evidence="1">
    <name type="scientific">Cyprideis torosa</name>
    <dbReference type="NCBI Taxonomy" id="163714"/>
    <lineage>
        <taxon>Eukaryota</taxon>
        <taxon>Metazoa</taxon>
        <taxon>Ecdysozoa</taxon>
        <taxon>Arthropoda</taxon>
        <taxon>Crustacea</taxon>
        <taxon>Oligostraca</taxon>
        <taxon>Ostracoda</taxon>
        <taxon>Podocopa</taxon>
        <taxon>Podocopida</taxon>
        <taxon>Cytherocopina</taxon>
        <taxon>Cytheroidea</taxon>
        <taxon>Cytherideidae</taxon>
        <taxon>Cyprideis</taxon>
    </lineage>
</organism>
<dbReference type="InterPro" id="IPR016186">
    <property type="entry name" value="C-type_lectin-like/link_sf"/>
</dbReference>
<sequence>MQVKGWIDARDDCRADGFDLVTIESAAENAFVFGLLSAAAWIGFNDLDSEGAFVWSDGSPSEYTNWFRDEPNNGDGRNQDCAIINYPGDGGDYPPYGEQWDDTECNPPAEYVCALKINPY</sequence>
<gene>
    <name evidence="1" type="ORF">CTOB1V02_LOCUS13929</name>
</gene>
<dbReference type="PROSITE" id="PS50041">
    <property type="entry name" value="C_TYPE_LECTIN_2"/>
    <property type="match status" value="1"/>
</dbReference>
<name>A0A7R8ZT90_9CRUS</name>
<accession>A0A7R8ZT90</accession>
<dbReference type="InterPro" id="IPR016187">
    <property type="entry name" value="CTDL_fold"/>
</dbReference>
<dbReference type="OrthoDB" id="6362586at2759"/>
<proteinExistence type="predicted"/>
<dbReference type="Gene3D" id="3.10.100.10">
    <property type="entry name" value="Mannose-Binding Protein A, subunit A"/>
    <property type="match status" value="1"/>
</dbReference>
<dbReference type="AlphaFoldDB" id="A0A7R8ZT90"/>
<protein>
    <submittedName>
        <fullName evidence="1">Uncharacterized protein</fullName>
    </submittedName>
</protein>
<dbReference type="EMBL" id="OB676644">
    <property type="protein sequence ID" value="CAD7236114.1"/>
    <property type="molecule type" value="Genomic_DNA"/>
</dbReference>
<dbReference type="CDD" id="cd00037">
    <property type="entry name" value="CLECT"/>
    <property type="match status" value="1"/>
</dbReference>
<dbReference type="SUPFAM" id="SSF56436">
    <property type="entry name" value="C-type lectin-like"/>
    <property type="match status" value="1"/>
</dbReference>
<evidence type="ECO:0000313" key="1">
    <source>
        <dbReference type="EMBL" id="CAD7236114.1"/>
    </source>
</evidence>
<reference evidence="1" key="1">
    <citation type="submission" date="2020-11" db="EMBL/GenBank/DDBJ databases">
        <authorList>
            <person name="Tran Van P."/>
        </authorList>
    </citation>
    <scope>NUCLEOTIDE SEQUENCE</scope>
</reference>